<dbReference type="PANTHER" id="PTHR36925:SF1">
    <property type="entry name" value="COBALT-PRECORRIN-6A REDUCTASE"/>
    <property type="match status" value="1"/>
</dbReference>
<accession>A0A0Q1AG45</accession>
<gene>
    <name evidence="5" type="ORF">Cocul_00753</name>
</gene>
<feature type="signal peptide" evidence="4">
    <location>
        <begin position="1"/>
        <end position="20"/>
    </location>
</feature>
<name>A0A0Q1AG45_9CORY</name>
<keyword evidence="3" id="KW-0560">Oxidoreductase</keyword>
<evidence type="ECO:0000313" key="6">
    <source>
        <dbReference type="Proteomes" id="UP000050517"/>
    </source>
</evidence>
<dbReference type="AlphaFoldDB" id="A0A0Q1AG45"/>
<dbReference type="GO" id="GO:0009236">
    <property type="term" value="P:cobalamin biosynthetic process"/>
    <property type="evidence" value="ECO:0007669"/>
    <property type="project" value="UniProtKB-UniPathway"/>
</dbReference>
<evidence type="ECO:0000313" key="5">
    <source>
        <dbReference type="EMBL" id="KQB85606.1"/>
    </source>
</evidence>
<organism evidence="5 6">
    <name type="scientific">Corynebacterium oculi</name>
    <dbReference type="NCBI Taxonomy" id="1544416"/>
    <lineage>
        <taxon>Bacteria</taxon>
        <taxon>Bacillati</taxon>
        <taxon>Actinomycetota</taxon>
        <taxon>Actinomycetes</taxon>
        <taxon>Mycobacteriales</taxon>
        <taxon>Corynebacteriaceae</taxon>
        <taxon>Corynebacterium</taxon>
    </lineage>
</organism>
<dbReference type="Proteomes" id="UP000050517">
    <property type="component" value="Unassembled WGS sequence"/>
</dbReference>
<comment type="caution">
    <text evidence="5">The sequence shown here is derived from an EMBL/GenBank/DDBJ whole genome shotgun (WGS) entry which is preliminary data.</text>
</comment>
<dbReference type="GO" id="GO:0016994">
    <property type="term" value="F:precorrin-6A reductase activity"/>
    <property type="evidence" value="ECO:0007669"/>
    <property type="project" value="InterPro"/>
</dbReference>
<reference evidence="5 6" key="1">
    <citation type="submission" date="2015-10" db="EMBL/GenBank/DDBJ databases">
        <title>Corynebacteirum lowii and Corynebacterium oculi species nova, derived from human clinical disease and and emended description of Corynebacterium mastiditis.</title>
        <authorList>
            <person name="Bernard K."/>
            <person name="Pacheco A.L."/>
            <person name="Mcdougall C."/>
            <person name="Burtx T."/>
            <person name="Weibe D."/>
            <person name="Tyler S."/>
            <person name="Olson A.B."/>
            <person name="Cnockaert M."/>
            <person name="Eguchi H."/>
            <person name="Kuwahara T."/>
            <person name="Nakayama-Imaohji H."/>
            <person name="Boudewijins M."/>
            <person name="Van Hoecke F."/>
            <person name="Bernier A.-M."/>
            <person name="Vandamme P."/>
        </authorList>
    </citation>
    <scope>NUCLEOTIDE SEQUENCE [LARGE SCALE GENOMIC DNA]</scope>
    <source>
        <strain evidence="5 6">NML 130210</strain>
    </source>
</reference>
<dbReference type="EMBL" id="LKST01000001">
    <property type="protein sequence ID" value="KQB85606.1"/>
    <property type="molecule type" value="Genomic_DNA"/>
</dbReference>
<evidence type="ECO:0000256" key="2">
    <source>
        <dbReference type="ARBA" id="ARBA00022573"/>
    </source>
</evidence>
<feature type="chain" id="PRO_5006188173" evidence="4">
    <location>
        <begin position="21"/>
        <end position="220"/>
    </location>
</feature>
<dbReference type="STRING" id="1544416.Cocul_00753"/>
<dbReference type="PROSITE" id="PS51014">
    <property type="entry name" value="COBK_CBIJ"/>
    <property type="match status" value="1"/>
</dbReference>
<evidence type="ECO:0000256" key="3">
    <source>
        <dbReference type="ARBA" id="ARBA00023002"/>
    </source>
</evidence>
<dbReference type="PATRIC" id="fig|1544416.3.peg.754"/>
<dbReference type="UniPathway" id="UPA00148"/>
<proteinExistence type="predicted"/>
<evidence type="ECO:0000256" key="1">
    <source>
        <dbReference type="ARBA" id="ARBA00004953"/>
    </source>
</evidence>
<keyword evidence="4" id="KW-0732">Signal</keyword>
<dbReference type="RefSeq" id="WP_055121914.1">
    <property type="nucleotide sequence ID" value="NZ_LKST01000001.1"/>
</dbReference>
<comment type="pathway">
    <text evidence="1">Cofactor biosynthesis; adenosylcobalamin biosynthesis.</text>
</comment>
<dbReference type="PANTHER" id="PTHR36925">
    <property type="entry name" value="COBALT-PRECORRIN-6A REDUCTASE"/>
    <property type="match status" value="1"/>
</dbReference>
<keyword evidence="2" id="KW-0169">Cobalamin biosynthesis</keyword>
<sequence>MRMRVLVISGAAGFSGVVQALNAAGWEVTTALPASPAELAALVVRKRIEAVVDATHPFDPAHADIAEAAHATGVALVVYSPRRWEITPVVEASSAAEAAAWARLHWHHILVDTEGVDAAPALKADSDNLYVLRQEQRPRRGEAPARHRVLPPRVGDLAQEKKLMRDHQIDGIILSDTGRPDLAATVAAAAALGIPVALITRPALGAAVVADTPQGVVTAI</sequence>
<protein>
    <submittedName>
        <fullName evidence="5">Cobalt-precorrin-6x reductase</fullName>
    </submittedName>
</protein>
<keyword evidence="6" id="KW-1185">Reference proteome</keyword>
<evidence type="ECO:0000256" key="4">
    <source>
        <dbReference type="SAM" id="SignalP"/>
    </source>
</evidence>
<dbReference type="InterPro" id="IPR003723">
    <property type="entry name" value="Precorrin-6x_reduct"/>
</dbReference>
<dbReference type="Pfam" id="PF02571">
    <property type="entry name" value="CbiJ"/>
    <property type="match status" value="1"/>
</dbReference>